<feature type="region of interest" description="Disordered" evidence="1">
    <location>
        <begin position="1"/>
        <end position="22"/>
    </location>
</feature>
<dbReference type="RefSeq" id="WP_380104824.1">
    <property type="nucleotide sequence ID" value="NZ_JBHSIH010000001.1"/>
</dbReference>
<dbReference type="InterPro" id="IPR025319">
    <property type="entry name" value="DUF4224"/>
</dbReference>
<comment type="caution">
    <text evidence="3">The sequence shown here is derived from an EMBL/GenBank/DDBJ whole genome shotgun (WGS) entry which is preliminary data.</text>
</comment>
<sequence length="88" mass="10121">MSATRAKKNKEDSMSESLFLNDEQLRQLTGRRHKSRQIEWLRAEAVPFRVNASGHPVVTRSAIEGRQESAMPQQQEKPRWTPRVVGAH</sequence>
<feature type="region of interest" description="Disordered" evidence="1">
    <location>
        <begin position="62"/>
        <end position="88"/>
    </location>
</feature>
<proteinExistence type="predicted"/>
<feature type="domain" description="DUF4224" evidence="2">
    <location>
        <begin position="19"/>
        <end position="63"/>
    </location>
</feature>
<protein>
    <submittedName>
        <fullName evidence="3">DUF4224 domain-containing protein</fullName>
    </submittedName>
</protein>
<organism evidence="3 4">
    <name type="scientific">Delftia deserti</name>
    <dbReference type="NCBI Taxonomy" id="1651218"/>
    <lineage>
        <taxon>Bacteria</taxon>
        <taxon>Pseudomonadati</taxon>
        <taxon>Pseudomonadota</taxon>
        <taxon>Betaproteobacteria</taxon>
        <taxon>Burkholderiales</taxon>
        <taxon>Comamonadaceae</taxon>
        <taxon>Delftia</taxon>
    </lineage>
</organism>
<dbReference type="Pfam" id="PF13986">
    <property type="entry name" value="DUF4224"/>
    <property type="match status" value="1"/>
</dbReference>
<gene>
    <name evidence="3" type="ORF">ACFSPV_24095</name>
</gene>
<dbReference type="EMBL" id="JBHUIG010000029">
    <property type="protein sequence ID" value="MFD2321767.1"/>
    <property type="molecule type" value="Genomic_DNA"/>
</dbReference>
<accession>A0ABW5EUI2</accession>
<evidence type="ECO:0000256" key="1">
    <source>
        <dbReference type="SAM" id="MobiDB-lite"/>
    </source>
</evidence>
<evidence type="ECO:0000313" key="4">
    <source>
        <dbReference type="Proteomes" id="UP001597287"/>
    </source>
</evidence>
<dbReference type="Proteomes" id="UP001597287">
    <property type="component" value="Unassembled WGS sequence"/>
</dbReference>
<evidence type="ECO:0000259" key="2">
    <source>
        <dbReference type="Pfam" id="PF13986"/>
    </source>
</evidence>
<keyword evidence="4" id="KW-1185">Reference proteome</keyword>
<name>A0ABW5EUI2_9BURK</name>
<evidence type="ECO:0000313" key="3">
    <source>
        <dbReference type="EMBL" id="MFD2321767.1"/>
    </source>
</evidence>
<reference evidence="4" key="1">
    <citation type="journal article" date="2019" name="Int. J. Syst. Evol. Microbiol.">
        <title>The Global Catalogue of Microorganisms (GCM) 10K type strain sequencing project: providing services to taxonomists for standard genome sequencing and annotation.</title>
        <authorList>
            <consortium name="The Broad Institute Genomics Platform"/>
            <consortium name="The Broad Institute Genome Sequencing Center for Infectious Disease"/>
            <person name="Wu L."/>
            <person name="Ma J."/>
        </authorList>
    </citation>
    <scope>NUCLEOTIDE SEQUENCE [LARGE SCALE GENOMIC DNA]</scope>
    <source>
        <strain evidence="4">CCUG 62793</strain>
    </source>
</reference>